<gene>
    <name evidence="2" type="ORF">AB5J49_07815</name>
</gene>
<reference evidence="2" key="1">
    <citation type="submission" date="2024-07" db="EMBL/GenBank/DDBJ databases">
        <authorList>
            <person name="Yu S.T."/>
        </authorList>
    </citation>
    <scope>NUCLEOTIDE SEQUENCE</scope>
    <source>
        <strain evidence="2">R28</strain>
    </source>
</reference>
<feature type="transmembrane region" description="Helical" evidence="1">
    <location>
        <begin position="49"/>
        <end position="67"/>
    </location>
</feature>
<evidence type="ECO:0000256" key="1">
    <source>
        <dbReference type="SAM" id="Phobius"/>
    </source>
</evidence>
<accession>A0AB39PQJ7</accession>
<evidence type="ECO:0000313" key="2">
    <source>
        <dbReference type="EMBL" id="XDQ33223.1"/>
    </source>
</evidence>
<keyword evidence="1" id="KW-0812">Transmembrane</keyword>
<dbReference type="EMBL" id="CP163439">
    <property type="protein sequence ID" value="XDQ33223.1"/>
    <property type="molecule type" value="Genomic_DNA"/>
</dbReference>
<dbReference type="RefSeq" id="WP_369167758.1">
    <property type="nucleotide sequence ID" value="NZ_CP163439.1"/>
</dbReference>
<feature type="transmembrane region" description="Helical" evidence="1">
    <location>
        <begin position="74"/>
        <end position="95"/>
    </location>
</feature>
<name>A0AB39PQJ7_9ACTN</name>
<keyword evidence="1" id="KW-1133">Transmembrane helix</keyword>
<keyword evidence="1" id="KW-0472">Membrane</keyword>
<proteinExistence type="predicted"/>
<organism evidence="2">
    <name type="scientific">Streptomyces sp. R28</name>
    <dbReference type="NCBI Taxonomy" id="3238628"/>
    <lineage>
        <taxon>Bacteria</taxon>
        <taxon>Bacillati</taxon>
        <taxon>Actinomycetota</taxon>
        <taxon>Actinomycetes</taxon>
        <taxon>Kitasatosporales</taxon>
        <taxon>Streptomycetaceae</taxon>
        <taxon>Streptomyces</taxon>
    </lineage>
</organism>
<dbReference type="AlphaFoldDB" id="A0AB39PQJ7"/>
<protein>
    <recommendedName>
        <fullName evidence="3">Tryptophan-rich sensory protein</fullName>
    </recommendedName>
</protein>
<feature type="transmembrane region" description="Helical" evidence="1">
    <location>
        <begin position="101"/>
        <end position="121"/>
    </location>
</feature>
<evidence type="ECO:0008006" key="3">
    <source>
        <dbReference type="Google" id="ProtNLM"/>
    </source>
</evidence>
<sequence>MGRALGRRGAILLCYGLVWVLVGFAQITSPQPDQRGLKPLLEVWPLPVWGWLWVATGLVAIASAWMPQGLDWPGFLALPLMVLPWMGSYTVAWISGEFPRGWVAAIVWGAIAVPVLVVAGWREAPRPKRVESY</sequence>